<reference evidence="4" key="1">
    <citation type="journal article" date="2016" name="Nat. Genet.">
        <title>The genome sequences of Arachis duranensis and Arachis ipaensis, the diploid ancestors of cultivated peanut.</title>
        <authorList>
            <person name="Bertioli D.J."/>
            <person name="Cannon S.B."/>
            <person name="Froenicke L."/>
            <person name="Huang G."/>
            <person name="Farmer A.D."/>
            <person name="Cannon E.K."/>
            <person name="Liu X."/>
            <person name="Gao D."/>
            <person name="Clevenger J."/>
            <person name="Dash S."/>
            <person name="Ren L."/>
            <person name="Moretzsohn M.C."/>
            <person name="Shirasawa K."/>
            <person name="Huang W."/>
            <person name="Vidigal B."/>
            <person name="Abernathy B."/>
            <person name="Chu Y."/>
            <person name="Niederhuth C.E."/>
            <person name="Umale P."/>
            <person name="Araujo A.C."/>
            <person name="Kozik A."/>
            <person name="Kim K.D."/>
            <person name="Burow M.D."/>
            <person name="Varshney R.K."/>
            <person name="Wang X."/>
            <person name="Zhang X."/>
            <person name="Barkley N."/>
            <person name="Guimaraes P.M."/>
            <person name="Isobe S."/>
            <person name="Guo B."/>
            <person name="Liao B."/>
            <person name="Stalker H.T."/>
            <person name="Schmitz R.J."/>
            <person name="Scheffler B.E."/>
            <person name="Leal-Bertioli S.C."/>
            <person name="Xun X."/>
            <person name="Jackson S.A."/>
            <person name="Michelmore R."/>
            <person name="Ozias-Akins P."/>
        </authorList>
    </citation>
    <scope>NUCLEOTIDE SEQUENCE [LARGE SCALE GENOMIC DNA]</scope>
    <source>
        <strain evidence="4">cv. V14167</strain>
    </source>
</reference>
<comment type="catalytic activity">
    <reaction evidence="1">
        <text>ATP + H2O = ADP + phosphate + H(+)</text>
        <dbReference type="Rhea" id="RHEA:13065"/>
        <dbReference type="ChEBI" id="CHEBI:15377"/>
        <dbReference type="ChEBI" id="CHEBI:15378"/>
        <dbReference type="ChEBI" id="CHEBI:30616"/>
        <dbReference type="ChEBI" id="CHEBI:43474"/>
        <dbReference type="ChEBI" id="CHEBI:456216"/>
        <dbReference type="EC" id="5.6.2.3"/>
    </reaction>
</comment>
<dbReference type="Pfam" id="PF21530">
    <property type="entry name" value="Pif1_2B_dom"/>
    <property type="match status" value="1"/>
</dbReference>
<evidence type="ECO:0000259" key="2">
    <source>
        <dbReference type="Pfam" id="PF05970"/>
    </source>
</evidence>
<organism evidence="4 5">
    <name type="scientific">Arachis duranensis</name>
    <name type="common">Wild peanut</name>
    <dbReference type="NCBI Taxonomy" id="130453"/>
    <lineage>
        <taxon>Eukaryota</taxon>
        <taxon>Viridiplantae</taxon>
        <taxon>Streptophyta</taxon>
        <taxon>Embryophyta</taxon>
        <taxon>Tracheophyta</taxon>
        <taxon>Spermatophyta</taxon>
        <taxon>Magnoliopsida</taxon>
        <taxon>eudicotyledons</taxon>
        <taxon>Gunneridae</taxon>
        <taxon>Pentapetalae</taxon>
        <taxon>rosids</taxon>
        <taxon>fabids</taxon>
        <taxon>Fabales</taxon>
        <taxon>Fabaceae</taxon>
        <taxon>Papilionoideae</taxon>
        <taxon>50 kb inversion clade</taxon>
        <taxon>dalbergioids sensu lato</taxon>
        <taxon>Dalbergieae</taxon>
        <taxon>Pterocarpus clade</taxon>
        <taxon>Arachis</taxon>
    </lineage>
</organism>
<accession>A0A9C6WMM4</accession>
<comment type="cofactor">
    <cofactor evidence="1">
        <name>Mg(2+)</name>
        <dbReference type="ChEBI" id="CHEBI:18420"/>
    </cofactor>
</comment>
<reference evidence="5" key="2">
    <citation type="submission" date="2025-08" db="UniProtKB">
        <authorList>
            <consortium name="RefSeq"/>
        </authorList>
    </citation>
    <scope>IDENTIFICATION</scope>
    <source>
        <tissue evidence="5">Whole plant</tissue>
    </source>
</reference>
<dbReference type="KEGG" id="adu:107469337"/>
<dbReference type="GO" id="GO:0043139">
    <property type="term" value="F:5'-3' DNA helicase activity"/>
    <property type="evidence" value="ECO:0007669"/>
    <property type="project" value="UniProtKB-EC"/>
</dbReference>
<name>A0A9C6WMM4_ARADU</name>
<keyword evidence="1" id="KW-0233">DNA recombination</keyword>
<dbReference type="Proteomes" id="UP000515211">
    <property type="component" value="Chromosome 10"/>
</dbReference>
<dbReference type="InterPro" id="IPR049163">
    <property type="entry name" value="Pif1-like_2B_dom"/>
</dbReference>
<dbReference type="PANTHER" id="PTHR10492">
    <property type="match status" value="1"/>
</dbReference>
<dbReference type="GO" id="GO:0016787">
    <property type="term" value="F:hydrolase activity"/>
    <property type="evidence" value="ECO:0007669"/>
    <property type="project" value="UniProtKB-KW"/>
</dbReference>
<keyword evidence="1" id="KW-0378">Hydrolase</keyword>
<feature type="domain" description="DNA helicase Pif1-like 2B" evidence="3">
    <location>
        <begin position="185"/>
        <end position="230"/>
    </location>
</feature>
<proteinExistence type="inferred from homology"/>
<gene>
    <name evidence="5" type="primary">LOC107469337</name>
</gene>
<evidence type="ECO:0000259" key="3">
    <source>
        <dbReference type="Pfam" id="PF21530"/>
    </source>
</evidence>
<keyword evidence="1" id="KW-0067">ATP-binding</keyword>
<comment type="similarity">
    <text evidence="1">Belongs to the helicase family.</text>
</comment>
<dbReference type="InterPro" id="IPR010285">
    <property type="entry name" value="DNA_helicase_pif1-like_DEAD"/>
</dbReference>
<evidence type="ECO:0000313" key="4">
    <source>
        <dbReference type="Proteomes" id="UP000515211"/>
    </source>
</evidence>
<dbReference type="InterPro" id="IPR027417">
    <property type="entry name" value="P-loop_NTPase"/>
</dbReference>
<dbReference type="GeneID" id="107469337"/>
<keyword evidence="4" id="KW-1185">Reference proteome</keyword>
<dbReference type="AlphaFoldDB" id="A0A9C6WMM4"/>
<keyword evidence="1" id="KW-0227">DNA damage</keyword>
<dbReference type="GO" id="GO:0000723">
    <property type="term" value="P:telomere maintenance"/>
    <property type="evidence" value="ECO:0007669"/>
    <property type="project" value="InterPro"/>
</dbReference>
<dbReference type="RefSeq" id="XP_052111544.1">
    <property type="nucleotide sequence ID" value="XM_052255584.1"/>
</dbReference>
<dbReference type="GO" id="GO:0006281">
    <property type="term" value="P:DNA repair"/>
    <property type="evidence" value="ECO:0007669"/>
    <property type="project" value="UniProtKB-KW"/>
</dbReference>
<dbReference type="Pfam" id="PF05970">
    <property type="entry name" value="PIF1"/>
    <property type="match status" value="1"/>
</dbReference>
<keyword evidence="1" id="KW-0547">Nucleotide-binding</keyword>
<dbReference type="GO" id="GO:0006310">
    <property type="term" value="P:DNA recombination"/>
    <property type="evidence" value="ECO:0007669"/>
    <property type="project" value="UniProtKB-KW"/>
</dbReference>
<dbReference type="PANTHER" id="PTHR10492:SF101">
    <property type="entry name" value="ATP-DEPENDENT DNA HELICASE"/>
    <property type="match status" value="1"/>
</dbReference>
<keyword evidence="1" id="KW-0347">Helicase</keyword>
<dbReference type="EC" id="5.6.2.3" evidence="1"/>
<feature type="domain" description="DNA helicase Pif1-like DEAD-box helicase" evidence="2">
    <location>
        <begin position="2"/>
        <end position="170"/>
    </location>
</feature>
<protein>
    <recommendedName>
        <fullName evidence="1">ATP-dependent DNA helicase</fullName>
        <ecNumber evidence="1">5.6.2.3</ecNumber>
    </recommendedName>
</protein>
<evidence type="ECO:0000313" key="5">
    <source>
        <dbReference type="RefSeq" id="XP_052111544.1"/>
    </source>
</evidence>
<sequence length="348" mass="38592">MDAAQNGKGGVFFLYGYGGTGKTFVWKTLAAALRSKSQVVLTVASSGIASLLLPGGRTTHSRFSIPLNLDEFSTCNIRQGSALAELLIKTKLIIWDEAPMVNRFCIEALDRTMRDILRFKNPNSLHQPFGGKTVVFGGDFRQILPVIPKRTRQEIVNATINSSYIWNECPTESNNDLLASIHTPEFLNTIRCSGVPNHELTLKIGTPIMLLRNIDHSAGLCNGTRLVVTKIEKHIIEARGSAGKNKGQKVFIPKMTLSPSDHRIPFKFQRRQFPIMVSYTMTINKSQGQSLANVGLILKKLVFTHGQLYVAASRVTHRGGLKILLCHDEDNCAETDNVVFKEVFRNVA</sequence>
<evidence type="ECO:0000256" key="1">
    <source>
        <dbReference type="RuleBase" id="RU363044"/>
    </source>
</evidence>
<dbReference type="SUPFAM" id="SSF52540">
    <property type="entry name" value="P-loop containing nucleoside triphosphate hydrolases"/>
    <property type="match status" value="2"/>
</dbReference>
<dbReference type="GO" id="GO:0005524">
    <property type="term" value="F:ATP binding"/>
    <property type="evidence" value="ECO:0007669"/>
    <property type="project" value="UniProtKB-KW"/>
</dbReference>
<keyword evidence="1" id="KW-0234">DNA repair</keyword>
<dbReference type="Gene3D" id="3.40.50.300">
    <property type="entry name" value="P-loop containing nucleotide triphosphate hydrolases"/>
    <property type="match status" value="1"/>
</dbReference>